<keyword evidence="6" id="KW-1185">Reference proteome</keyword>
<accession>A0A484FUY6</accession>
<dbReference type="InterPro" id="IPR014816">
    <property type="entry name" value="tRNA_MeTrfase_Gcd14"/>
</dbReference>
<dbReference type="InterPro" id="IPR029063">
    <property type="entry name" value="SAM-dependent_MTases_sf"/>
</dbReference>
<dbReference type="EC" id="2.1.1.220" evidence="1"/>
<evidence type="ECO:0000256" key="2">
    <source>
        <dbReference type="ARBA" id="ARBA00015963"/>
    </source>
</evidence>
<evidence type="ECO:0000313" key="5">
    <source>
        <dbReference type="EMBL" id="TDZ21521.1"/>
    </source>
</evidence>
<proteinExistence type="predicted"/>
<reference evidence="6" key="2">
    <citation type="journal article" date="2019" name="Mol. Plant Microbe Interact.">
        <title>Genome sequence resources for four phytopathogenic fungi from the Colletotrichum orbiculare species complex.</title>
        <authorList>
            <person name="Gan P."/>
            <person name="Tsushima A."/>
            <person name="Narusaka M."/>
            <person name="Narusaka Y."/>
            <person name="Takano Y."/>
            <person name="Kubo Y."/>
            <person name="Shirasu K."/>
        </authorList>
    </citation>
    <scope>GENOME REANNOTATION</scope>
    <source>
        <strain evidence="6">104-T / ATCC 96160 / CBS 514.97 / LARS 414 / MAFF 240422</strain>
    </source>
</reference>
<dbReference type="STRING" id="1213857.A0A484FUY6"/>
<dbReference type="EMBL" id="AMCV02000014">
    <property type="protein sequence ID" value="TDZ21521.1"/>
    <property type="molecule type" value="Genomic_DNA"/>
</dbReference>
<feature type="region of interest" description="Disordered" evidence="4">
    <location>
        <begin position="399"/>
        <end position="432"/>
    </location>
</feature>
<dbReference type="AlphaFoldDB" id="A0A484FUY6"/>
<evidence type="ECO:0000256" key="1">
    <source>
        <dbReference type="ARBA" id="ARBA00012796"/>
    </source>
</evidence>
<gene>
    <name evidence="5" type="primary">trmI</name>
    <name evidence="5" type="ORF">Cob_v005607</name>
</gene>
<dbReference type="PANTHER" id="PTHR12133">
    <property type="entry name" value="TRNA (ADENINE(58)-N(1))-METHYLTRANSFERASE"/>
    <property type="match status" value="1"/>
</dbReference>
<protein>
    <recommendedName>
        <fullName evidence="2">tRNA (adenine(58)-N(1))-methyltransferase catalytic subunit TRM61</fullName>
        <ecNumber evidence="1">2.1.1.220</ecNumber>
    </recommendedName>
    <alternativeName>
        <fullName evidence="3">tRNA(m1A58)-methyltransferase subunit TRM61</fullName>
    </alternativeName>
</protein>
<dbReference type="OrthoDB" id="5585464at2759"/>
<dbReference type="SUPFAM" id="SSF53335">
    <property type="entry name" value="S-adenosyl-L-methionine-dependent methyltransferases"/>
    <property type="match status" value="1"/>
</dbReference>
<dbReference type="GO" id="GO:0030488">
    <property type="term" value="P:tRNA methylation"/>
    <property type="evidence" value="ECO:0007669"/>
    <property type="project" value="InterPro"/>
</dbReference>
<sequence length="432" mass="47183">MPPRLWPSGLARNIRRPSCRFHSSSRVIREHDVIVLRQRGIKDPRFHLSPPLRHDTPIKLTYGAKVNGSDIIGKNFTDNITDSTGRNVRLQEVTLAQYVANSPRVATPIYPQDANMIVSFLDINLPVPGEDADFDAGPAVEIFEAGTGMGALTLHLARAIHGANPPVPEKVRQAICTAEYEKHSLPNRIVADDSALDFAEAPHALKLDDPETRAAYERHRDSRRAVLHTLDVNPTSSRTAHNLVRYFRRGMYLADVDFHVCTIRSYLSSQLALRDHAPFLSHVILDLPASQEHAGVCVDALLPGGKMAVFYPSITQVLEFVVWAEESGQPIKLDRVVELSTSTSNGGVQFRDGLGGRHWDVKTVGIRKTAAKGVVCRPKVGGLVIGGGFLAVFSRLPRVGKGEGGTGDEDGAEEKGVNEVEESPDEDAAAKI</sequence>
<evidence type="ECO:0000256" key="4">
    <source>
        <dbReference type="SAM" id="MobiDB-lite"/>
    </source>
</evidence>
<name>A0A484FUY6_COLOR</name>
<dbReference type="GO" id="GO:0031515">
    <property type="term" value="C:tRNA (m1A) methyltransferase complex"/>
    <property type="evidence" value="ECO:0007669"/>
    <property type="project" value="InterPro"/>
</dbReference>
<reference evidence="6" key="1">
    <citation type="journal article" date="2013" name="New Phytol.">
        <title>Comparative genomic and transcriptomic analyses reveal the hemibiotrophic stage shift of Colletotrichum fungi.</title>
        <authorList>
            <person name="Gan P."/>
            <person name="Ikeda K."/>
            <person name="Irieda H."/>
            <person name="Narusaka M."/>
            <person name="O'Connell R.J."/>
            <person name="Narusaka Y."/>
            <person name="Takano Y."/>
            <person name="Kubo Y."/>
            <person name="Shirasu K."/>
        </authorList>
    </citation>
    <scope>NUCLEOTIDE SEQUENCE [LARGE SCALE GENOMIC DNA]</scope>
    <source>
        <strain evidence="6">104-T / ATCC 96160 / CBS 514.97 / LARS 414 / MAFF 240422</strain>
    </source>
</reference>
<evidence type="ECO:0000313" key="6">
    <source>
        <dbReference type="Proteomes" id="UP000014480"/>
    </source>
</evidence>
<feature type="compositionally biased region" description="Acidic residues" evidence="4">
    <location>
        <begin position="419"/>
        <end position="432"/>
    </location>
</feature>
<dbReference type="Proteomes" id="UP000014480">
    <property type="component" value="Unassembled WGS sequence"/>
</dbReference>
<evidence type="ECO:0000256" key="3">
    <source>
        <dbReference type="ARBA" id="ARBA00033309"/>
    </source>
</evidence>
<dbReference type="GO" id="GO:0005739">
    <property type="term" value="C:mitochondrion"/>
    <property type="evidence" value="ECO:0007669"/>
    <property type="project" value="TreeGrafter"/>
</dbReference>
<dbReference type="PANTHER" id="PTHR12133:SF1">
    <property type="entry name" value="TRNA (ADENINE(58)-N(1))-METHYLTRANSFERASE, MITOCHONDRIAL"/>
    <property type="match status" value="1"/>
</dbReference>
<comment type="caution">
    <text evidence="5">The sequence shown here is derived from an EMBL/GenBank/DDBJ whole genome shotgun (WGS) entry which is preliminary data.</text>
</comment>
<dbReference type="GO" id="GO:0160107">
    <property type="term" value="F:tRNA (adenine(58)-N1)-methyltransferase activity"/>
    <property type="evidence" value="ECO:0007669"/>
    <property type="project" value="UniProtKB-EC"/>
</dbReference>
<organism evidence="5 6">
    <name type="scientific">Colletotrichum orbiculare (strain 104-T / ATCC 96160 / CBS 514.97 / LARS 414 / MAFF 240422)</name>
    <name type="common">Cucumber anthracnose fungus</name>
    <name type="synonym">Colletotrichum lagenarium</name>
    <dbReference type="NCBI Taxonomy" id="1213857"/>
    <lineage>
        <taxon>Eukaryota</taxon>
        <taxon>Fungi</taxon>
        <taxon>Dikarya</taxon>
        <taxon>Ascomycota</taxon>
        <taxon>Pezizomycotina</taxon>
        <taxon>Sordariomycetes</taxon>
        <taxon>Hypocreomycetidae</taxon>
        <taxon>Glomerellales</taxon>
        <taxon>Glomerellaceae</taxon>
        <taxon>Colletotrichum</taxon>
        <taxon>Colletotrichum orbiculare species complex</taxon>
    </lineage>
</organism>
<dbReference type="PROSITE" id="PS51620">
    <property type="entry name" value="SAM_TRM61"/>
    <property type="match status" value="1"/>
</dbReference>
<dbReference type="Gene3D" id="3.40.50.150">
    <property type="entry name" value="Vaccinia Virus protein VP39"/>
    <property type="match status" value="1"/>
</dbReference>